<dbReference type="RefSeq" id="WP_179744260.1">
    <property type="nucleotide sequence ID" value="NZ_JACCAS010000001.1"/>
</dbReference>
<dbReference type="Proteomes" id="UP000540929">
    <property type="component" value="Unassembled WGS sequence"/>
</dbReference>
<dbReference type="PROSITE" id="PS52050">
    <property type="entry name" value="WYL"/>
    <property type="match status" value="1"/>
</dbReference>
<keyword evidence="5" id="KW-1185">Reference proteome</keyword>
<dbReference type="InterPro" id="IPR016634">
    <property type="entry name" value="CapW-like"/>
</dbReference>
<evidence type="ECO:0000259" key="3">
    <source>
        <dbReference type="Pfam" id="PF26109"/>
    </source>
</evidence>
<reference evidence="4 5" key="1">
    <citation type="submission" date="2020-07" db="EMBL/GenBank/DDBJ databases">
        <title>Exploring microbial biodiversity for novel pathways involved in the catabolism of aromatic compounds derived from lignin.</title>
        <authorList>
            <person name="Elkins J."/>
        </authorList>
    </citation>
    <scope>NUCLEOTIDE SEQUENCE [LARGE SCALE GENOMIC DNA]</scope>
    <source>
        <strain evidence="4 5">H2C3C</strain>
    </source>
</reference>
<accession>A0A7Z0B837</accession>
<dbReference type="AlphaFoldDB" id="A0A7Z0B837"/>
<proteinExistence type="predicted"/>
<dbReference type="EMBL" id="JACCAS010000001">
    <property type="protein sequence ID" value="NYH23823.1"/>
    <property type="molecule type" value="Genomic_DNA"/>
</dbReference>
<dbReference type="Pfam" id="PF13280">
    <property type="entry name" value="WYL"/>
    <property type="match status" value="1"/>
</dbReference>
<dbReference type="PANTHER" id="PTHR34580:SF3">
    <property type="entry name" value="PROTEIN PAFB"/>
    <property type="match status" value="1"/>
</dbReference>
<dbReference type="InterPro" id="IPR059020">
    <property type="entry name" value="CapW_CTD"/>
</dbReference>
<evidence type="ECO:0000313" key="5">
    <source>
        <dbReference type="Proteomes" id="UP000540929"/>
    </source>
</evidence>
<evidence type="ECO:0000259" key="2">
    <source>
        <dbReference type="Pfam" id="PF26107"/>
    </source>
</evidence>
<sequence>MNELSPKKRWGIEQRLEFIDFTVYWQGAINRSHIIDHFGVSAQQASNDLTEYQKVAPENLRYDLSSKRYLATEGFHCAFIKPDAERYLAQLGALTANTVNKEETWLGDAPITATLPIPTRRVNAPLLRAVLKAIRSNQSLEIEYQSLSSAGPTAVWRRITPHAFASDGFRWHMRAFCHRDSQFKDFLLSRCRDARDEQAPGANAADDKLWHTNFAVELVPNPHLSEWEQKAIELDYGMFNGRVVLQVRMAMLYYFDKRMRNEFALRGPITLTDDPKQTPVVIANLEEYEKAKASVGA</sequence>
<name>A0A7Z0B837_9BURK</name>
<organism evidence="4 5">
    <name type="scientific">Paraburkholderia bryophila</name>
    <dbReference type="NCBI Taxonomy" id="420952"/>
    <lineage>
        <taxon>Bacteria</taxon>
        <taxon>Pseudomonadati</taxon>
        <taxon>Pseudomonadota</taxon>
        <taxon>Betaproteobacteria</taxon>
        <taxon>Burkholderiales</taxon>
        <taxon>Burkholderiaceae</taxon>
        <taxon>Paraburkholderia</taxon>
    </lineage>
</organism>
<dbReference type="PIRSF" id="PIRSF015558">
    <property type="entry name" value="Txn_reg_DeoR_prd"/>
    <property type="match status" value="1"/>
</dbReference>
<evidence type="ECO:0000313" key="4">
    <source>
        <dbReference type="EMBL" id="NYH23823.1"/>
    </source>
</evidence>
<gene>
    <name evidence="4" type="ORF">GGD40_003302</name>
</gene>
<feature type="domain" description="DNA-binding transcriptional repressor CapW winged helix-turn-helix" evidence="3">
    <location>
        <begin position="12"/>
        <end position="92"/>
    </location>
</feature>
<evidence type="ECO:0008006" key="6">
    <source>
        <dbReference type="Google" id="ProtNLM"/>
    </source>
</evidence>
<evidence type="ECO:0000259" key="1">
    <source>
        <dbReference type="Pfam" id="PF13280"/>
    </source>
</evidence>
<dbReference type="Pfam" id="PF26107">
    <property type="entry name" value="BrxR_CTD"/>
    <property type="match status" value="1"/>
</dbReference>
<dbReference type="Pfam" id="PF26109">
    <property type="entry name" value="WHD_BrxR"/>
    <property type="match status" value="1"/>
</dbReference>
<dbReference type="PANTHER" id="PTHR34580">
    <property type="match status" value="1"/>
</dbReference>
<comment type="caution">
    <text evidence="4">The sequence shown here is derived from an EMBL/GenBank/DDBJ whole genome shotgun (WGS) entry which is preliminary data.</text>
</comment>
<protein>
    <recommendedName>
        <fullName evidence="6">WYL domain-containing protein</fullName>
    </recommendedName>
</protein>
<dbReference type="InterPro" id="IPR026881">
    <property type="entry name" value="WYL_dom"/>
</dbReference>
<feature type="domain" description="WYL" evidence="1">
    <location>
        <begin position="126"/>
        <end position="195"/>
    </location>
</feature>
<dbReference type="InterPro" id="IPR051534">
    <property type="entry name" value="CBASS_pafABC_assoc_protein"/>
</dbReference>
<dbReference type="InterPro" id="IPR059019">
    <property type="entry name" value="WHD_CapW"/>
</dbReference>
<feature type="domain" description="DNA-binding transcriptional repressor CapW C-terminal dimerisation" evidence="2">
    <location>
        <begin position="215"/>
        <end position="287"/>
    </location>
</feature>